<comment type="caution">
    <text evidence="2">The sequence shown here is derived from an EMBL/GenBank/DDBJ whole genome shotgun (WGS) entry which is preliminary data.</text>
</comment>
<feature type="region of interest" description="Disordered" evidence="1">
    <location>
        <begin position="136"/>
        <end position="158"/>
    </location>
</feature>
<proteinExistence type="predicted"/>
<evidence type="ECO:0000256" key="1">
    <source>
        <dbReference type="SAM" id="MobiDB-lite"/>
    </source>
</evidence>
<protein>
    <submittedName>
        <fullName evidence="2">Uncharacterized protein</fullName>
    </submittedName>
</protein>
<name>A0A839EEC5_9HYPH</name>
<evidence type="ECO:0000313" key="3">
    <source>
        <dbReference type="Proteomes" id="UP000549052"/>
    </source>
</evidence>
<gene>
    <name evidence="2" type="ORF">FHW16_002155</name>
</gene>
<accession>A0A839EEC5</accession>
<dbReference type="AlphaFoldDB" id="A0A839EEC5"/>
<dbReference type="Proteomes" id="UP000549052">
    <property type="component" value="Unassembled WGS sequence"/>
</dbReference>
<keyword evidence="3" id="KW-1185">Reference proteome</keyword>
<reference evidence="2 3" key="1">
    <citation type="submission" date="2020-07" db="EMBL/GenBank/DDBJ databases">
        <title>Genomic Encyclopedia of Type Strains, Phase IV (KMG-V): Genome sequencing to study the core and pangenomes of soil and plant-associated prokaryotes.</title>
        <authorList>
            <person name="Whitman W."/>
        </authorList>
    </citation>
    <scope>NUCLEOTIDE SEQUENCE [LARGE SCALE GENOMIC DNA]</scope>
    <source>
        <strain evidence="2 3">AN3</strain>
    </source>
</reference>
<organism evidence="2 3">
    <name type="scientific">Phyllobacterium myrsinacearum</name>
    <dbReference type="NCBI Taxonomy" id="28101"/>
    <lineage>
        <taxon>Bacteria</taxon>
        <taxon>Pseudomonadati</taxon>
        <taxon>Pseudomonadota</taxon>
        <taxon>Alphaproteobacteria</taxon>
        <taxon>Hyphomicrobiales</taxon>
        <taxon>Phyllobacteriaceae</taxon>
        <taxon>Phyllobacterium</taxon>
    </lineage>
</organism>
<evidence type="ECO:0000313" key="2">
    <source>
        <dbReference type="EMBL" id="MBA8878443.1"/>
    </source>
</evidence>
<dbReference type="RefSeq" id="WP_182549136.1">
    <property type="nucleotide sequence ID" value="NZ_JACGXN010000002.1"/>
</dbReference>
<sequence length="158" mass="17073">MRSDTAYGPSVMAYYALFTSLSVQPYYSTTVGYGFKTRYVGPGKSLISEAWSYGKQLPFTKGLSTRIPCYFQPCVPTREDTGMVSMDEADFAAAASKGFEFELAGKAGKIVGSIPAHAFRRVLDLKSGMKLPSATPNCAALAKPGKPAKEEEKAEDDE</sequence>
<dbReference type="EMBL" id="JACGXN010000002">
    <property type="protein sequence ID" value="MBA8878443.1"/>
    <property type="molecule type" value="Genomic_DNA"/>
</dbReference>